<feature type="transmembrane region" description="Helical" evidence="1">
    <location>
        <begin position="73"/>
        <end position="91"/>
    </location>
</feature>
<dbReference type="AlphaFoldDB" id="A0A855X4W5"/>
<keyword evidence="1" id="KW-0812">Transmembrane</keyword>
<comment type="caution">
    <text evidence="2">The sequence shown here is derived from an EMBL/GenBank/DDBJ whole genome shotgun (WGS) entry which is preliminary data.</text>
</comment>
<dbReference type="EMBL" id="PQAP01000006">
    <property type="protein sequence ID" value="PWB75952.1"/>
    <property type="molecule type" value="Genomic_DNA"/>
</dbReference>
<keyword evidence="1" id="KW-0472">Membrane</keyword>
<reference evidence="2 3" key="1">
    <citation type="journal article" date="2018" name="ISME J.">
        <title>A methanotrophic archaeon couples anaerobic oxidation of methane to Fe(III) reduction.</title>
        <authorList>
            <person name="Cai C."/>
            <person name="Leu A.O."/>
            <person name="Xie G.J."/>
            <person name="Guo J."/>
            <person name="Feng Y."/>
            <person name="Zhao J.X."/>
            <person name="Tyson G.W."/>
            <person name="Yuan Z."/>
            <person name="Hu S."/>
        </authorList>
    </citation>
    <scope>NUCLEOTIDE SEQUENCE [LARGE SCALE GENOMIC DNA]</scope>
    <source>
        <strain evidence="2">FeB_12</strain>
    </source>
</reference>
<name>A0A855X4W5_9BACT</name>
<organism evidence="2 3">
    <name type="scientific">candidate division GN15 bacterium</name>
    <dbReference type="NCBI Taxonomy" id="2072418"/>
    <lineage>
        <taxon>Bacteria</taxon>
        <taxon>candidate division GN15</taxon>
    </lineage>
</organism>
<dbReference type="Proteomes" id="UP000250918">
    <property type="component" value="Unassembled WGS sequence"/>
</dbReference>
<feature type="transmembrane region" description="Helical" evidence="1">
    <location>
        <begin position="163"/>
        <end position="183"/>
    </location>
</feature>
<feature type="transmembrane region" description="Helical" evidence="1">
    <location>
        <begin position="131"/>
        <end position="151"/>
    </location>
</feature>
<evidence type="ECO:0000256" key="1">
    <source>
        <dbReference type="SAM" id="Phobius"/>
    </source>
</evidence>
<gene>
    <name evidence="2" type="ORF">C3F09_01445</name>
</gene>
<feature type="transmembrane region" description="Helical" evidence="1">
    <location>
        <begin position="214"/>
        <end position="234"/>
    </location>
</feature>
<accession>A0A855X4W5</accession>
<protein>
    <recommendedName>
        <fullName evidence="4">Glycerophosphoryl diester phosphodiesterase membrane domain-containing protein</fullName>
    </recommendedName>
</protein>
<evidence type="ECO:0000313" key="2">
    <source>
        <dbReference type="EMBL" id="PWB75952.1"/>
    </source>
</evidence>
<proteinExistence type="predicted"/>
<feature type="transmembrane region" description="Helical" evidence="1">
    <location>
        <begin position="240"/>
        <end position="259"/>
    </location>
</feature>
<feature type="transmembrane region" description="Helical" evidence="1">
    <location>
        <begin position="20"/>
        <end position="45"/>
    </location>
</feature>
<sequence length="299" mass="32729">MRALIGHGWRAFYSNRKLWLYLYLVKLGLALVVTIPVLITVQSALENTLYSTPLLKEWSLKVIGELIFQRPFVLGYAVVATVIFALLVVLIRQFLNGGIYRAYASGARVTAREFFVAAGTRFGVHLRITGLMTIAYLLLLGIGIWFGSFAGRIITSTAPESGGVAFGVWLGVIGLFLTPAIAFSDTIRAASVRAGDTTLRPLMMEAFAFYRSRWVQLIGTYLLLFVPFVLLWALVEKSALLVTGALASKAGVFVELLLFQICSLLRTGQSLLFTASVANSYQSPVTLRSERVSGEVSGD</sequence>
<evidence type="ECO:0000313" key="3">
    <source>
        <dbReference type="Proteomes" id="UP000250918"/>
    </source>
</evidence>
<keyword evidence="1" id="KW-1133">Transmembrane helix</keyword>
<evidence type="ECO:0008006" key="4">
    <source>
        <dbReference type="Google" id="ProtNLM"/>
    </source>
</evidence>